<dbReference type="PATRIC" id="fig|272562.8.peg.2700"/>
<sequence>MIKSLIQFLKLKILFVKGGVNMSNKDDRRKDSFMEIPIEQHDTAAWANIHKEKPVSKVSVPSKFDVKNAKEYVDSNQK</sequence>
<dbReference type="InterPro" id="IPR024209">
    <property type="entry name" value="CDIF630_02480-like"/>
</dbReference>
<dbReference type="KEGG" id="cac:CA_C2504"/>
<organism evidence="1 2">
    <name type="scientific">Clostridium acetobutylicum (strain ATCC 824 / DSM 792 / JCM 1419 / IAM 19013 / LMG 5710 / NBRC 13948 / NRRL B-527 / VKM B-1787 / 2291 / W)</name>
    <dbReference type="NCBI Taxonomy" id="272562"/>
    <lineage>
        <taxon>Bacteria</taxon>
        <taxon>Bacillati</taxon>
        <taxon>Bacillota</taxon>
        <taxon>Clostridia</taxon>
        <taxon>Eubacteriales</taxon>
        <taxon>Clostridiaceae</taxon>
        <taxon>Clostridium</taxon>
    </lineage>
</organism>
<name>Q97G65_CLOAB</name>
<reference evidence="1 2" key="1">
    <citation type="journal article" date="2001" name="J. Bacteriol.">
        <title>Genome sequence and comparative analysis of the solvent-producing bacterium Clostridium acetobutylicum.</title>
        <authorList>
            <person name="Nolling J."/>
            <person name="Breton G."/>
            <person name="Omelchenko M.V."/>
            <person name="Makarova K.S."/>
            <person name="Zeng Q."/>
            <person name="Gibson R."/>
            <person name="Lee H.M."/>
            <person name="Dubois J."/>
            <person name="Qiu D."/>
            <person name="Hitti J."/>
            <person name="Wolf Y.I."/>
            <person name="Tatusov R.L."/>
            <person name="Sabathe F."/>
            <person name="Doucette-Stamm L."/>
            <person name="Soucaille P."/>
            <person name="Daly M.J."/>
            <person name="Bennett G.N."/>
            <person name="Koonin E.V."/>
            <person name="Smith D.R."/>
        </authorList>
    </citation>
    <scope>NUCLEOTIDE SEQUENCE [LARGE SCALE GENOMIC DNA]</scope>
    <source>
        <strain evidence="2">ATCC 824 / DSM 792 / JCM 1419 / LMG 5710 / VKM B-1787</strain>
    </source>
</reference>
<protein>
    <recommendedName>
        <fullName evidence="3">DUF3787 domain-containing protein</fullName>
    </recommendedName>
</protein>
<accession>Q97G65</accession>
<evidence type="ECO:0000313" key="1">
    <source>
        <dbReference type="EMBL" id="AAK80458.1"/>
    </source>
</evidence>
<dbReference type="Pfam" id="PF12655">
    <property type="entry name" value="CDIF630_02480-like"/>
    <property type="match status" value="1"/>
</dbReference>
<keyword evidence="2" id="KW-1185">Reference proteome</keyword>
<dbReference type="Proteomes" id="UP000000814">
    <property type="component" value="Chromosome"/>
</dbReference>
<dbReference type="PIR" id="G97208">
    <property type="entry name" value="G97208"/>
</dbReference>
<dbReference type="HOGENOM" id="CLU_202393_0_0_9"/>
<dbReference type="eggNOG" id="ENOG5033BER">
    <property type="taxonomic scope" value="Bacteria"/>
</dbReference>
<evidence type="ECO:0008006" key="3">
    <source>
        <dbReference type="Google" id="ProtNLM"/>
    </source>
</evidence>
<proteinExistence type="predicted"/>
<dbReference type="AlphaFoldDB" id="Q97G65"/>
<gene>
    <name evidence="1" type="ordered locus">CA_C2504</name>
</gene>
<dbReference type="STRING" id="272562.CA_C2504"/>
<evidence type="ECO:0000313" key="2">
    <source>
        <dbReference type="Proteomes" id="UP000000814"/>
    </source>
</evidence>
<dbReference type="OrthoDB" id="1708132at2"/>
<dbReference type="EMBL" id="AE001437">
    <property type="protein sequence ID" value="AAK80458.1"/>
    <property type="molecule type" value="Genomic_DNA"/>
</dbReference>